<dbReference type="GeneID" id="2675126"/>
<dbReference type="eggNOG" id="ENOG502ST3I">
    <property type="taxonomic scope" value="Eukaryota"/>
</dbReference>
<dbReference type="OrthoDB" id="5355510at2759"/>
<feature type="region of interest" description="Disordered" evidence="2">
    <location>
        <begin position="30"/>
        <end position="63"/>
    </location>
</feature>
<dbReference type="VEuPathDB" id="FungiDB:MGG_00688"/>
<feature type="region of interest" description="Disordered" evidence="2">
    <location>
        <begin position="782"/>
        <end position="858"/>
    </location>
</feature>
<name>G4NAX5_PYRO7</name>
<keyword evidence="1" id="KW-0862">Zinc</keyword>
<dbReference type="OMA" id="GRSINMQ"/>
<dbReference type="EMBL" id="CM001235">
    <property type="protein sequence ID" value="EHA48737.1"/>
    <property type="molecule type" value="Genomic_DNA"/>
</dbReference>
<evidence type="ECO:0000256" key="2">
    <source>
        <dbReference type="SAM" id="MobiDB-lite"/>
    </source>
</evidence>
<feature type="compositionally biased region" description="Polar residues" evidence="2">
    <location>
        <begin position="52"/>
        <end position="63"/>
    </location>
</feature>
<feature type="compositionally biased region" description="Basic residues" evidence="2">
    <location>
        <begin position="419"/>
        <end position="428"/>
    </location>
</feature>
<feature type="compositionally biased region" description="Low complexity" evidence="2">
    <location>
        <begin position="313"/>
        <end position="325"/>
    </location>
</feature>
<gene>
    <name evidence="4" type="ORF">MGG_00688</name>
</gene>
<feature type="domain" description="C3H1-type" evidence="3">
    <location>
        <begin position="589"/>
        <end position="618"/>
    </location>
</feature>
<dbReference type="GO" id="GO:0008270">
    <property type="term" value="F:zinc ion binding"/>
    <property type="evidence" value="ECO:0007669"/>
    <property type="project" value="UniProtKB-KW"/>
</dbReference>
<dbReference type="AlphaFoldDB" id="G4NAX5"/>
<reference key="2">
    <citation type="submission" date="2011-05" db="EMBL/GenBank/DDBJ databases">
        <title>The Genome Sequence of Magnaporthe oryzae 70-15.</title>
        <authorList>
            <consortium name="The Broad Institute Genome Sequencing Platform"/>
            <person name="Ma L.-J."/>
            <person name="Dead R."/>
            <person name="Young S.K."/>
            <person name="Zeng Q."/>
            <person name="Gargeya S."/>
            <person name="Fitzgerald M."/>
            <person name="Haas B."/>
            <person name="Abouelleil A."/>
            <person name="Alvarado L."/>
            <person name="Arachchi H.M."/>
            <person name="Berlin A."/>
            <person name="Brown A."/>
            <person name="Chapman S.B."/>
            <person name="Chen Z."/>
            <person name="Dunbar C."/>
            <person name="Freedman E."/>
            <person name="Gearin G."/>
            <person name="Gellesch M."/>
            <person name="Goldberg J."/>
            <person name="Griggs A."/>
            <person name="Gujja S."/>
            <person name="Heiman D."/>
            <person name="Howarth C."/>
            <person name="Larson L."/>
            <person name="Lui A."/>
            <person name="MacDonald P.J.P."/>
            <person name="Mehta T."/>
            <person name="Montmayeur A."/>
            <person name="Murphy C."/>
            <person name="Neiman D."/>
            <person name="Pearson M."/>
            <person name="Priest M."/>
            <person name="Roberts A."/>
            <person name="Saif S."/>
            <person name="Shea T."/>
            <person name="Shenoy N."/>
            <person name="Sisk P."/>
            <person name="Stolte C."/>
            <person name="Sykes S."/>
            <person name="Yandava C."/>
            <person name="Wortman J."/>
            <person name="Nusbaum C."/>
            <person name="Birren B."/>
        </authorList>
    </citation>
    <scope>NUCLEOTIDE SEQUENCE</scope>
    <source>
        <strain>70-15</strain>
    </source>
</reference>
<feature type="compositionally biased region" description="Polar residues" evidence="2">
    <location>
        <begin position="227"/>
        <end position="261"/>
    </location>
</feature>
<feature type="compositionally biased region" description="Low complexity" evidence="2">
    <location>
        <begin position="433"/>
        <end position="450"/>
    </location>
</feature>
<dbReference type="RefSeq" id="XP_003718321.1">
    <property type="nucleotide sequence ID" value="XM_003718273.1"/>
</dbReference>
<keyword evidence="1" id="KW-0479">Metal-binding</keyword>
<dbReference type="PROSITE" id="PS50103">
    <property type="entry name" value="ZF_C3H1"/>
    <property type="match status" value="1"/>
</dbReference>
<dbReference type="InterPro" id="IPR000571">
    <property type="entry name" value="Znf_CCCH"/>
</dbReference>
<protein>
    <recommendedName>
        <fullName evidence="3">C3H1-type domain-containing protein</fullName>
    </recommendedName>
</protein>
<evidence type="ECO:0000256" key="1">
    <source>
        <dbReference type="PROSITE-ProRule" id="PRU00723"/>
    </source>
</evidence>
<dbReference type="HOGENOM" id="CLU_333192_0_0_1"/>
<feature type="compositionally biased region" description="Polar residues" evidence="2">
    <location>
        <begin position="745"/>
        <end position="758"/>
    </location>
</feature>
<feature type="compositionally biased region" description="Polar residues" evidence="2">
    <location>
        <begin position="804"/>
        <end position="817"/>
    </location>
</feature>
<feature type="region of interest" description="Disordered" evidence="2">
    <location>
        <begin position="419"/>
        <end position="452"/>
    </location>
</feature>
<reference evidence="4 5" key="1">
    <citation type="journal article" date="2005" name="Nature">
        <title>The genome sequence of the rice blast fungus Magnaporthe grisea.</title>
        <authorList>
            <person name="Dean R.A."/>
            <person name="Talbot N.J."/>
            <person name="Ebbole D.J."/>
            <person name="Farman M.L."/>
            <person name="Mitchell T.K."/>
            <person name="Orbach M.J."/>
            <person name="Thon M."/>
            <person name="Kulkarni R."/>
            <person name="Xu J.R."/>
            <person name="Pan H."/>
            <person name="Read N.D."/>
            <person name="Lee Y.H."/>
            <person name="Carbone I."/>
            <person name="Brown D."/>
            <person name="Oh Y.Y."/>
            <person name="Donofrio N."/>
            <person name="Jeong J.S."/>
            <person name="Soanes D.M."/>
            <person name="Djonovic S."/>
            <person name="Kolomiets E."/>
            <person name="Rehmeyer C."/>
            <person name="Li W."/>
            <person name="Harding M."/>
            <person name="Kim S."/>
            <person name="Lebrun M.H."/>
            <person name="Bohnert H."/>
            <person name="Coughlan S."/>
            <person name="Butler J."/>
            <person name="Calvo S."/>
            <person name="Ma L.J."/>
            <person name="Nicol R."/>
            <person name="Purcell S."/>
            <person name="Nusbaum C."/>
            <person name="Galagan J.E."/>
            <person name="Birren B.W."/>
        </authorList>
    </citation>
    <scope>NUCLEOTIDE SEQUENCE [LARGE SCALE GENOMIC DNA]</scope>
    <source>
        <strain evidence="5">70-15 / ATCC MYA-4617 / FGSC 8958</strain>
    </source>
</reference>
<feature type="region of interest" description="Disordered" evidence="2">
    <location>
        <begin position="717"/>
        <end position="762"/>
    </location>
</feature>
<keyword evidence="1" id="KW-0863">Zinc-finger</keyword>
<accession>G4NAX5</accession>
<keyword evidence="5" id="KW-1185">Reference proteome</keyword>
<feature type="zinc finger region" description="C3H1-type" evidence="1">
    <location>
        <begin position="589"/>
        <end position="618"/>
    </location>
</feature>
<feature type="region of interest" description="Disordered" evidence="2">
    <location>
        <begin position="313"/>
        <end position="338"/>
    </location>
</feature>
<dbReference type="KEGG" id="mgr:MGG_00688"/>
<proteinExistence type="predicted"/>
<dbReference type="Proteomes" id="UP000009058">
    <property type="component" value="Chromosome 5"/>
</dbReference>
<feature type="region of interest" description="Disordered" evidence="2">
    <location>
        <begin position="181"/>
        <end position="286"/>
    </location>
</feature>
<sequence>MDFPNQPPSTSGFRAPPAIPSAVSTAFRLSSPIRRSPAKSHSPCSSGASSAVTNAAQLSRHNSPDSVLRAHDFDLLVRSVGPKSPSATADILDLYSETASSIMNEPQNSQGLDGRAEIEDLLTGRVPGTPSGLEACVGGSGVHHQPRYVDTDPGLWWPEVTNVSSSRASPASYFSSFQAVGGGAGGGHDSSNCGGDGPLNSPSAPFSKGIPNTGPQLRKRSAGCDVATSTDTGKSDLSSQKQAQSRSSNNNAIGEPSTSGDSRPGLTLQQPLAPAGASRTDNGGLATTSSVVPSSFGLQRLSNLSQNHYYWSSSRPNISSPTSSPVQYRHNSSRNLPHSPFSVAAPGSGLPGSTVFQPVIDPGRQSSVSTTEISSGNPPVTLATRWESLSRNSGSILQPAQHPNKQNQQNTILHHRNPTRAAHRKHHHSVTDATANNTMSSAPSSSAHMAQTSLAQSSPILTAQNSGGLSDDDTPNIAIEYDDGENYFAYCFDRGNGRYTRLIPADVLPPLMDIPSVEHSCAGMRVLPIPRNLAPTGRSINMQPVDFATSHRDSVSFTTSLSRSPDLVQSRIDNIVATQPQPMPPTTPKRLKIYCDKWVHEGVCAFTQQGCKYKHEMPFDRETQKSLGLFHGLPSWWRKHHSELQRQIEASDASPTDQQALVVGSRSLNAGGEDAIYLGGGVDGYGGHVQTPLAGRRQHHSSDLSWRRQEAIPMASTVEMTSPPTPPSSGSRANKTFTMPEHTDSSTSHSQRQFSNSGRGAVLPGFGGHVTPYMTAGRGMPVGRGGDRSSGWGAVGTPVPTGFQLPTGSATRSGTQNRPERRGSNKFASMNMFDQLSLDNPQDSPDDGDDSGEGAQLA</sequence>
<feature type="compositionally biased region" description="Polar residues" evidence="2">
    <location>
        <begin position="826"/>
        <end position="838"/>
    </location>
</feature>
<organism evidence="4 5">
    <name type="scientific">Pyricularia oryzae (strain 70-15 / ATCC MYA-4617 / FGSC 8958)</name>
    <name type="common">Rice blast fungus</name>
    <name type="synonym">Magnaporthe oryzae</name>
    <dbReference type="NCBI Taxonomy" id="242507"/>
    <lineage>
        <taxon>Eukaryota</taxon>
        <taxon>Fungi</taxon>
        <taxon>Dikarya</taxon>
        <taxon>Ascomycota</taxon>
        <taxon>Pezizomycotina</taxon>
        <taxon>Sordariomycetes</taxon>
        <taxon>Sordariomycetidae</taxon>
        <taxon>Magnaporthales</taxon>
        <taxon>Pyriculariaceae</taxon>
        <taxon>Pyricularia</taxon>
    </lineage>
</organism>
<evidence type="ECO:0000259" key="3">
    <source>
        <dbReference type="PROSITE" id="PS50103"/>
    </source>
</evidence>
<evidence type="ECO:0000313" key="5">
    <source>
        <dbReference type="Proteomes" id="UP000009058"/>
    </source>
</evidence>
<feature type="compositionally biased region" description="Low complexity" evidence="2">
    <location>
        <begin position="39"/>
        <end position="51"/>
    </location>
</feature>
<dbReference type="InParanoid" id="G4NAX5"/>
<evidence type="ECO:0000313" key="4">
    <source>
        <dbReference type="EMBL" id="EHA48737.1"/>
    </source>
</evidence>